<feature type="transmembrane region" description="Helical" evidence="1">
    <location>
        <begin position="156"/>
        <end position="179"/>
    </location>
</feature>
<comment type="caution">
    <text evidence="2">The sequence shown here is derived from an EMBL/GenBank/DDBJ whole genome shotgun (WGS) entry which is preliminary data.</text>
</comment>
<feature type="transmembrane region" description="Helical" evidence="1">
    <location>
        <begin position="191"/>
        <end position="209"/>
    </location>
</feature>
<feature type="transmembrane region" description="Helical" evidence="1">
    <location>
        <begin position="124"/>
        <end position="144"/>
    </location>
</feature>
<feature type="transmembrane region" description="Helical" evidence="1">
    <location>
        <begin position="46"/>
        <end position="64"/>
    </location>
</feature>
<evidence type="ECO:0000256" key="1">
    <source>
        <dbReference type="SAM" id="Phobius"/>
    </source>
</evidence>
<dbReference type="GeneID" id="70246238"/>
<gene>
    <name evidence="2" type="ORF">BGW36DRAFT_376943</name>
</gene>
<keyword evidence="1" id="KW-0472">Membrane</keyword>
<protein>
    <recommendedName>
        <fullName evidence="4">Major facilitator superfamily (MFS) profile domain-containing protein</fullName>
    </recommendedName>
</protein>
<organism evidence="2 3">
    <name type="scientific">Talaromyces proteolyticus</name>
    <dbReference type="NCBI Taxonomy" id="1131652"/>
    <lineage>
        <taxon>Eukaryota</taxon>
        <taxon>Fungi</taxon>
        <taxon>Dikarya</taxon>
        <taxon>Ascomycota</taxon>
        <taxon>Pezizomycotina</taxon>
        <taxon>Eurotiomycetes</taxon>
        <taxon>Eurotiomycetidae</taxon>
        <taxon>Eurotiales</taxon>
        <taxon>Trichocomaceae</taxon>
        <taxon>Talaromyces</taxon>
        <taxon>Talaromyces sect. Bacilispori</taxon>
    </lineage>
</organism>
<name>A0AAD4KYK3_9EURO</name>
<dbReference type="EMBL" id="JAJTJA010000005">
    <property type="protein sequence ID" value="KAH8698901.1"/>
    <property type="molecule type" value="Genomic_DNA"/>
</dbReference>
<feature type="transmembrane region" description="Helical" evidence="1">
    <location>
        <begin position="7"/>
        <end position="34"/>
    </location>
</feature>
<sequence length="211" mass="23088">MLRRENLILTAALLCLYYYQGFILGAAFISSFYIDPDCDVGLCPMSYLSALFFPLVGLISLLAGDRLGSIYGTKRAFEVGCLWWIIWTLVGAIYRRLKIVNICLRMSSIVGLEVLINAPNVSEFSAATVFEAVFTGGISMLGAYSGGQSLRKISSIASIPFVHSAVLSAVALYVVHNYVPDTRPKCQNSKVDWFGIIFGALGLSFMNLTPE</sequence>
<evidence type="ECO:0008006" key="4">
    <source>
        <dbReference type="Google" id="ProtNLM"/>
    </source>
</evidence>
<dbReference type="Proteomes" id="UP001201262">
    <property type="component" value="Unassembled WGS sequence"/>
</dbReference>
<proteinExistence type="predicted"/>
<reference evidence="2" key="1">
    <citation type="submission" date="2021-12" db="EMBL/GenBank/DDBJ databases">
        <title>Convergent genome expansion in fungi linked to evolution of root-endophyte symbiosis.</title>
        <authorList>
            <consortium name="DOE Joint Genome Institute"/>
            <person name="Ke Y.-H."/>
            <person name="Bonito G."/>
            <person name="Liao H.-L."/>
            <person name="Looney B."/>
            <person name="Rojas-Flechas A."/>
            <person name="Nash J."/>
            <person name="Hameed K."/>
            <person name="Schadt C."/>
            <person name="Martin F."/>
            <person name="Crous P.W."/>
            <person name="Miettinen O."/>
            <person name="Magnuson J.K."/>
            <person name="Labbe J."/>
            <person name="Jacobson D."/>
            <person name="Doktycz M.J."/>
            <person name="Veneault-Fourrey C."/>
            <person name="Kuo A."/>
            <person name="Mondo S."/>
            <person name="Calhoun S."/>
            <person name="Riley R."/>
            <person name="Ohm R."/>
            <person name="LaButti K."/>
            <person name="Andreopoulos B."/>
            <person name="Pangilinan J."/>
            <person name="Nolan M."/>
            <person name="Tritt A."/>
            <person name="Clum A."/>
            <person name="Lipzen A."/>
            <person name="Daum C."/>
            <person name="Barry K."/>
            <person name="Grigoriev I.V."/>
            <person name="Vilgalys R."/>
        </authorList>
    </citation>
    <scope>NUCLEOTIDE SEQUENCE</scope>
    <source>
        <strain evidence="2">PMI_201</strain>
    </source>
</reference>
<evidence type="ECO:0000313" key="3">
    <source>
        <dbReference type="Proteomes" id="UP001201262"/>
    </source>
</evidence>
<feature type="transmembrane region" description="Helical" evidence="1">
    <location>
        <begin position="76"/>
        <end position="94"/>
    </location>
</feature>
<evidence type="ECO:0000313" key="2">
    <source>
        <dbReference type="EMBL" id="KAH8698901.1"/>
    </source>
</evidence>
<accession>A0AAD4KYK3</accession>
<dbReference type="RefSeq" id="XP_046073365.1">
    <property type="nucleotide sequence ID" value="XM_046215951.1"/>
</dbReference>
<keyword evidence="3" id="KW-1185">Reference proteome</keyword>
<dbReference type="AlphaFoldDB" id="A0AAD4KYK3"/>
<keyword evidence="1" id="KW-0812">Transmembrane</keyword>
<keyword evidence="1" id="KW-1133">Transmembrane helix</keyword>